<name>A0A8H7PHY3_MORIS</name>
<dbReference type="GO" id="GO:0008157">
    <property type="term" value="F:protein phosphatase 1 binding"/>
    <property type="evidence" value="ECO:0007669"/>
    <property type="project" value="TreeGrafter"/>
</dbReference>
<dbReference type="InterPro" id="IPR005036">
    <property type="entry name" value="CBM21_dom"/>
</dbReference>
<dbReference type="PANTHER" id="PTHR12307:SF36">
    <property type="entry name" value="GLYCOGEN-BINDING SUBUNIT 76A"/>
    <property type="match status" value="1"/>
</dbReference>
<dbReference type="GO" id="GO:0000164">
    <property type="term" value="C:protein phosphatase type 1 complex"/>
    <property type="evidence" value="ECO:0007669"/>
    <property type="project" value="TreeGrafter"/>
</dbReference>
<dbReference type="EMBL" id="JAEPQZ010000013">
    <property type="protein sequence ID" value="KAG2174327.1"/>
    <property type="molecule type" value="Genomic_DNA"/>
</dbReference>
<comment type="caution">
    <text evidence="3">The sequence shown here is derived from an EMBL/GenBank/DDBJ whole genome shotgun (WGS) entry which is preliminary data.</text>
</comment>
<evidence type="ECO:0000313" key="4">
    <source>
        <dbReference type="Proteomes" id="UP000654370"/>
    </source>
</evidence>
<protein>
    <recommendedName>
        <fullName evidence="2">CBM21 domain-containing protein</fullName>
    </recommendedName>
</protein>
<evidence type="ECO:0000256" key="1">
    <source>
        <dbReference type="SAM" id="MobiDB-lite"/>
    </source>
</evidence>
<accession>A0A8H7PHY3</accession>
<dbReference type="PROSITE" id="PS51159">
    <property type="entry name" value="CBM21"/>
    <property type="match status" value="1"/>
</dbReference>
<dbReference type="PANTHER" id="PTHR12307">
    <property type="entry name" value="PROTEIN PHOSPHATASE 1 REGULATORY SUBUNIT"/>
    <property type="match status" value="1"/>
</dbReference>
<feature type="region of interest" description="Disordered" evidence="1">
    <location>
        <begin position="59"/>
        <end position="78"/>
    </location>
</feature>
<evidence type="ECO:0000259" key="2">
    <source>
        <dbReference type="PROSITE" id="PS51159"/>
    </source>
</evidence>
<feature type="domain" description="CBM21" evidence="2">
    <location>
        <begin position="172"/>
        <end position="284"/>
    </location>
</feature>
<evidence type="ECO:0000313" key="3">
    <source>
        <dbReference type="EMBL" id="KAG2174327.1"/>
    </source>
</evidence>
<reference evidence="3" key="1">
    <citation type="submission" date="2020-12" db="EMBL/GenBank/DDBJ databases">
        <title>Metabolic potential, ecology and presence of endohyphal bacteria is reflected in genomic diversity of Mucoromycotina.</title>
        <authorList>
            <person name="Muszewska A."/>
            <person name="Okrasinska A."/>
            <person name="Steczkiewicz K."/>
            <person name="Drgas O."/>
            <person name="Orlowska M."/>
            <person name="Perlinska-Lenart U."/>
            <person name="Aleksandrzak-Piekarczyk T."/>
            <person name="Szatraj K."/>
            <person name="Zielenkiewicz U."/>
            <person name="Pilsyk S."/>
            <person name="Malc E."/>
            <person name="Mieczkowski P."/>
            <person name="Kruszewska J.S."/>
            <person name="Biernat P."/>
            <person name="Pawlowska J."/>
        </authorList>
    </citation>
    <scope>NUCLEOTIDE SEQUENCE</scope>
    <source>
        <strain evidence="3">WA0000067209</strain>
    </source>
</reference>
<dbReference type="AlphaFoldDB" id="A0A8H7PHY3"/>
<keyword evidence="4" id="KW-1185">Reference proteome</keyword>
<organism evidence="3 4">
    <name type="scientific">Mortierella isabellina</name>
    <name type="common">Filamentous fungus</name>
    <name type="synonym">Umbelopsis isabellina</name>
    <dbReference type="NCBI Taxonomy" id="91625"/>
    <lineage>
        <taxon>Eukaryota</taxon>
        <taxon>Fungi</taxon>
        <taxon>Fungi incertae sedis</taxon>
        <taxon>Mucoromycota</taxon>
        <taxon>Mucoromycotina</taxon>
        <taxon>Umbelopsidomycetes</taxon>
        <taxon>Umbelopsidales</taxon>
        <taxon>Umbelopsidaceae</taxon>
        <taxon>Umbelopsis</taxon>
    </lineage>
</organism>
<dbReference type="GO" id="GO:0005979">
    <property type="term" value="P:regulation of glycogen biosynthetic process"/>
    <property type="evidence" value="ECO:0007669"/>
    <property type="project" value="TreeGrafter"/>
</dbReference>
<feature type="region of interest" description="Disordered" evidence="1">
    <location>
        <begin position="133"/>
        <end position="157"/>
    </location>
</feature>
<dbReference type="Pfam" id="PF03370">
    <property type="entry name" value="CBM_21"/>
    <property type="match status" value="1"/>
</dbReference>
<proteinExistence type="predicted"/>
<dbReference type="OrthoDB" id="1881at2759"/>
<gene>
    <name evidence="3" type="ORF">INT43_004350</name>
</gene>
<dbReference type="Proteomes" id="UP000654370">
    <property type="component" value="Unassembled WGS sequence"/>
</dbReference>
<dbReference type="GO" id="GO:2001069">
    <property type="term" value="F:glycogen binding"/>
    <property type="evidence" value="ECO:0007669"/>
    <property type="project" value="TreeGrafter"/>
</dbReference>
<feature type="compositionally biased region" description="Polar residues" evidence="1">
    <location>
        <begin position="59"/>
        <end position="73"/>
    </location>
</feature>
<dbReference type="InterPro" id="IPR050782">
    <property type="entry name" value="PP1_regulatory_subunit_3"/>
</dbReference>
<dbReference type="InterPro" id="IPR038175">
    <property type="entry name" value="CBM21_dom_sf"/>
</dbReference>
<sequence length="439" mass="49294">MPYTASQTLVINASSPSSKSLNTALPKQWTSNRRVSLKKNSLLNNRTLENAQEVCPLQDSVSPVKSSRTQQPGTGKLHLNLQSCTTPMIRKKSGEIVKSSLRCKSAPSTPTCPKFVHFNAELEHVRLFLKGQTPTSVHNDPQLPEDDENSSSSTDKDQLIMKLPNWPVLISPIEMLAKMVALESIQLAADQKSLIGRCQVSNISFKKQVIVRYTTNYWQDTHEVEASYREPCASGDASNSALDRFMFNIPIDPTINQNIFACVRYVVNGREFWDNNGGRNYRIDLYKPVTKPTIRQRVVSDELPIKRRTKAMDDTGLEFGTSPPNPITLAINENKSKLWDRYDFGASLSAAKKTTSPKYHRVQSYPSYFNDTPEVEDMIKPYQKNSNTTTPPIAIPRPQRPAPDSSSYFDLVNKYCFYGNESSIYSTSPSYSCSPAIRG</sequence>
<dbReference type="Gene3D" id="2.60.40.2440">
    <property type="entry name" value="Carbohydrate binding type-21 domain"/>
    <property type="match status" value="1"/>
</dbReference>